<evidence type="ECO:0000259" key="2">
    <source>
        <dbReference type="Pfam" id="PF00326"/>
    </source>
</evidence>
<name>A0ABN6Z4D6_9FIRM</name>
<keyword evidence="4" id="KW-1185">Reference proteome</keyword>
<dbReference type="PANTHER" id="PTHR42776:SF27">
    <property type="entry name" value="DIPEPTIDYL PEPTIDASE FAMILY MEMBER 6"/>
    <property type="match status" value="1"/>
</dbReference>
<dbReference type="Gene3D" id="3.40.50.1820">
    <property type="entry name" value="alpha/beta hydrolase"/>
    <property type="match status" value="1"/>
</dbReference>
<dbReference type="InterPro" id="IPR001375">
    <property type="entry name" value="Peptidase_S9_cat"/>
</dbReference>
<dbReference type="InterPro" id="IPR029058">
    <property type="entry name" value="AB_hydrolase_fold"/>
</dbReference>
<dbReference type="SUPFAM" id="SSF53474">
    <property type="entry name" value="alpha/beta-Hydrolases"/>
    <property type="match status" value="1"/>
</dbReference>
<gene>
    <name evidence="3" type="ORF">Lac1_15850</name>
</gene>
<dbReference type="SUPFAM" id="SSF82171">
    <property type="entry name" value="DPP6 N-terminal domain-like"/>
    <property type="match status" value="1"/>
</dbReference>
<evidence type="ECO:0000313" key="4">
    <source>
        <dbReference type="Proteomes" id="UP001305815"/>
    </source>
</evidence>
<dbReference type="EMBL" id="AP027742">
    <property type="protein sequence ID" value="BDZ77402.1"/>
    <property type="molecule type" value="Genomic_DNA"/>
</dbReference>
<dbReference type="InterPro" id="IPR011042">
    <property type="entry name" value="6-blade_b-propeller_TolB-like"/>
</dbReference>
<dbReference type="Pfam" id="PF00326">
    <property type="entry name" value="Peptidase_S9"/>
    <property type="match status" value="1"/>
</dbReference>
<dbReference type="Proteomes" id="UP001305815">
    <property type="component" value="Chromosome"/>
</dbReference>
<accession>A0ABN6Z4D6</accession>
<feature type="domain" description="Peptidase S9 prolyl oligopeptidase catalytic" evidence="2">
    <location>
        <begin position="442"/>
        <end position="651"/>
    </location>
</feature>
<dbReference type="RefSeq" id="WP_316264450.1">
    <property type="nucleotide sequence ID" value="NZ_AP027742.1"/>
</dbReference>
<keyword evidence="1" id="KW-0378">Hydrolase</keyword>
<protein>
    <submittedName>
        <fullName evidence="3">Peptidase</fullName>
    </submittedName>
</protein>
<evidence type="ECO:0000256" key="1">
    <source>
        <dbReference type="ARBA" id="ARBA00022801"/>
    </source>
</evidence>
<reference evidence="4" key="1">
    <citation type="journal article" date="2023" name="Int. J. Syst. Evol. Microbiol.">
        <title>Claveliimonas bilis gen. nov., sp. nov., deoxycholic acid-producing bacteria isolated from human faeces, and reclassification of Sellimonas monacensis Zenner et al. 2021 as Claveliimonas monacensis comb. nov.</title>
        <authorList>
            <person name="Hisatomi A."/>
            <person name="Kastawa N.W.E.P.G."/>
            <person name="Song I."/>
            <person name="Ohkuma M."/>
            <person name="Fukiya S."/>
            <person name="Sakamoto M."/>
        </authorList>
    </citation>
    <scope>NUCLEOTIDE SEQUENCE [LARGE SCALE GENOMIC DNA]</scope>
    <source>
        <strain evidence="4">12BBH14</strain>
    </source>
</reference>
<organism evidence="3 4">
    <name type="scientific">Claveliimonas bilis</name>
    <dbReference type="NCBI Taxonomy" id="3028070"/>
    <lineage>
        <taxon>Bacteria</taxon>
        <taxon>Bacillati</taxon>
        <taxon>Bacillota</taxon>
        <taxon>Clostridia</taxon>
        <taxon>Lachnospirales</taxon>
        <taxon>Lachnospiraceae</taxon>
        <taxon>Claveliimonas</taxon>
    </lineage>
</organism>
<dbReference type="PANTHER" id="PTHR42776">
    <property type="entry name" value="SERINE PEPTIDASE S9 FAMILY MEMBER"/>
    <property type="match status" value="1"/>
</dbReference>
<evidence type="ECO:0000313" key="3">
    <source>
        <dbReference type="EMBL" id="BDZ77402.1"/>
    </source>
</evidence>
<dbReference type="Gene3D" id="2.120.10.30">
    <property type="entry name" value="TolB, C-terminal domain"/>
    <property type="match status" value="1"/>
</dbReference>
<proteinExistence type="predicted"/>
<sequence>MEKRKIEPNDLYEFPLPYDVTCSPDGKYAAYLFAFLNKEKDCCESELRVLCLETGEEKVLTATRDVGAYKWISSTEIIFSSRRSNPAPGSTDFYILSLEGGEAKKVLSIPRVCTVPEQLKEKEWLILFKAPTDPSEKTADRAEEGKDYWTFTDKPFIRDGEPLGQRRRMQAAIYLEETKEIRRISEKYFEVRGCTTTEDRQKILYFGRNYEDSEPMFDTLVEYDVAEGKNKTLIEGGKLQISLAKYVGEKVILLQASQLKSSATENHDLYLYHRDTGELELMAKPDGMFTTMLDVDSVKTGGQGVKVSGDCLIGAVIRGCRTVFDEVNVTTKTIRTIASVDAFMSLDVFGDKIYTFALENYQLTELYRIDRKSGQKEKLTDFSSDYMGTHKVSLPEKLTFFASNGEEVDGFVIPPVDEDKTKKYPAVLLIHGGPKWAYGSMFTHLKQCLAARGMYVIYCNPHGGDGKGNSFLEMVDRWGCEDYDQIMEFTDECIRLYPGIDENRLGVTGGSYGGYMTNWIIGHTDRFKAAVTQRGICNLTTEGLISDFGDRVMKQSSGDKTPWNKEEALWDHSPLKYVKNVKTPTLIMHSDRDYRCPEIEAFQMFTALKQTGVDTEMILFHGDSHGLSRNGKPSHRIVRINAIIDWMGKYL</sequence>